<dbReference type="InterPro" id="IPR041685">
    <property type="entry name" value="AAA_GajA/Old/RecF-like"/>
</dbReference>
<feature type="domain" description="Endonuclease GajA/Old nuclease/RecF-like AAA" evidence="1">
    <location>
        <begin position="16"/>
        <end position="376"/>
    </location>
</feature>
<accession>A0A828PIF2</accession>
<evidence type="ECO:0000259" key="1">
    <source>
        <dbReference type="Pfam" id="PF13175"/>
    </source>
</evidence>
<dbReference type="RefSeq" id="WP_005605761.1">
    <property type="nucleotide sequence ID" value="NZ_ADOG01000037.1"/>
</dbReference>
<dbReference type="InterPro" id="IPR051396">
    <property type="entry name" value="Bact_Antivir_Def_Nuclease"/>
</dbReference>
<dbReference type="Pfam" id="PF13175">
    <property type="entry name" value="AAA_15"/>
    <property type="match status" value="1"/>
</dbReference>
<dbReference type="EMBL" id="ADOG01000037">
    <property type="protein sequence ID" value="EFM91123.1"/>
    <property type="molecule type" value="Genomic_DNA"/>
</dbReference>
<dbReference type="PANTHER" id="PTHR43581">
    <property type="entry name" value="ATP/GTP PHOSPHATASE"/>
    <property type="match status" value="1"/>
</dbReference>
<dbReference type="PANTHER" id="PTHR43581:SF2">
    <property type="entry name" value="EXCINUCLEASE ATPASE SUBUNIT"/>
    <property type="match status" value="1"/>
</dbReference>
<evidence type="ECO:0000313" key="2">
    <source>
        <dbReference type="EMBL" id="EFM91123.1"/>
    </source>
</evidence>
<dbReference type="AlphaFoldDB" id="A0A828PIF2"/>
<sequence>MSQIQPTNRFTVTKLGALDTATIDMKPLTILCGKNNTGKTWLMYSLYSFIRSEISQLEKVHSIIGQLKENGNYNLNVSDWVRHNFDELRNSVSALNKRELSTAFNADDSLFSETTITWDVDVESLIKNIELSEFKSEIILGNREDTFFLVTKKKGDNLELMLGNNIPDDILNKVISSSIYKACLGHCKGHKNDVFIIPAERNGLHLFYRELSNRRTALLHHASRKELDLASLLKDVLGSKYARPIADYIDWLNSLVDIKNSNKGTSFHHVAEEIKKLIGGKYEVNNDGNIEYIPRKIRNKPSAPKLDLHLSSSTIKSLFGIWFYLEYQAKENSTLMIDEPELNLHPSNQRVIARIIAKLINSNINVVVSTHSDYFIRELNSLIMLGSTNSGDEEVKNNLMKKYSFSSNELLSKDKIAAYVFKDSTLQRMDIGLEGILANTFDEEINSLNESSDDIYYSYVRPESRNEDINE</sequence>
<dbReference type="Proteomes" id="UP000005341">
    <property type="component" value="Unassembled WGS sequence"/>
</dbReference>
<evidence type="ECO:0000313" key="3">
    <source>
        <dbReference type="Proteomes" id="UP000005341"/>
    </source>
</evidence>
<name>A0A828PIF2_ACTPL</name>
<comment type="caution">
    <text evidence="2">The sequence shown here is derived from an EMBL/GenBank/DDBJ whole genome shotgun (WGS) entry which is preliminary data.</text>
</comment>
<organism evidence="2 3">
    <name type="scientific">Actinobacillus pleuropneumoniae serovar 6 str. Femo</name>
    <dbReference type="NCBI Taxonomy" id="754256"/>
    <lineage>
        <taxon>Bacteria</taxon>
        <taxon>Pseudomonadati</taxon>
        <taxon>Pseudomonadota</taxon>
        <taxon>Gammaproteobacteria</taxon>
        <taxon>Pasteurellales</taxon>
        <taxon>Pasteurellaceae</taxon>
        <taxon>Actinobacillus</taxon>
    </lineage>
</organism>
<protein>
    <recommendedName>
        <fullName evidence="1">Endonuclease GajA/Old nuclease/RecF-like AAA domain-containing protein</fullName>
    </recommendedName>
</protein>
<proteinExistence type="predicted"/>
<dbReference type="SUPFAM" id="SSF52540">
    <property type="entry name" value="P-loop containing nucleoside triphosphate hydrolases"/>
    <property type="match status" value="1"/>
</dbReference>
<gene>
    <name evidence="2" type="ORF">appser6_18960</name>
</gene>
<dbReference type="InterPro" id="IPR027417">
    <property type="entry name" value="P-loop_NTPase"/>
</dbReference>
<dbReference type="Gene3D" id="3.40.50.300">
    <property type="entry name" value="P-loop containing nucleotide triphosphate hydrolases"/>
    <property type="match status" value="1"/>
</dbReference>
<reference evidence="2 3" key="1">
    <citation type="journal article" date="2010" name="J. Bacteriol.">
        <title>Comparative genomic characterization of Actinobacillus pleuropneumoniae.</title>
        <authorList>
            <person name="Xu Z."/>
            <person name="Chen X."/>
            <person name="Li L."/>
            <person name="Li T."/>
            <person name="Wang S."/>
            <person name="Chen H."/>
            <person name="Zhou R."/>
        </authorList>
    </citation>
    <scope>NUCLEOTIDE SEQUENCE [LARGE SCALE GENOMIC DNA]</scope>
    <source>
        <strain evidence="2 3">Femo</strain>
    </source>
</reference>